<keyword evidence="5" id="KW-1185">Reference proteome</keyword>
<feature type="compositionally biased region" description="Low complexity" evidence="2">
    <location>
        <begin position="895"/>
        <end position="906"/>
    </location>
</feature>
<dbReference type="Pfam" id="PF07145">
    <property type="entry name" value="PAM2"/>
    <property type="match status" value="1"/>
</dbReference>
<organism evidence="4 5">
    <name type="scientific">Vombatus ursinus</name>
    <name type="common">Common wombat</name>
    <dbReference type="NCBI Taxonomy" id="29139"/>
    <lineage>
        <taxon>Eukaryota</taxon>
        <taxon>Metazoa</taxon>
        <taxon>Chordata</taxon>
        <taxon>Craniata</taxon>
        <taxon>Vertebrata</taxon>
        <taxon>Euteleostomi</taxon>
        <taxon>Mammalia</taxon>
        <taxon>Metatheria</taxon>
        <taxon>Diprotodontia</taxon>
        <taxon>Vombatidae</taxon>
        <taxon>Vombatus</taxon>
    </lineage>
</organism>
<dbReference type="InterPro" id="IPR045117">
    <property type="entry name" value="ATXN2-like"/>
</dbReference>
<feature type="compositionally biased region" description="Polar residues" evidence="2">
    <location>
        <begin position="566"/>
        <end position="576"/>
    </location>
</feature>
<dbReference type="Pfam" id="PF14438">
    <property type="entry name" value="SM-ATX"/>
    <property type="match status" value="1"/>
</dbReference>
<dbReference type="PANTHER" id="PTHR12854:SF11">
    <property type="entry name" value="ATAXIN-2"/>
    <property type="match status" value="1"/>
</dbReference>
<feature type="compositionally biased region" description="Polar residues" evidence="2">
    <location>
        <begin position="418"/>
        <end position="429"/>
    </location>
</feature>
<feature type="compositionally biased region" description="Pro residues" evidence="2">
    <location>
        <begin position="304"/>
        <end position="314"/>
    </location>
</feature>
<accession>A0A4X2MC29</accession>
<feature type="domain" description="Sm" evidence="3">
    <location>
        <begin position="19"/>
        <end position="96"/>
    </location>
</feature>
<feature type="compositionally biased region" description="Basic and acidic residues" evidence="2">
    <location>
        <begin position="230"/>
        <end position="244"/>
    </location>
</feature>
<name>A0A4X2MC29_VOMUR</name>
<dbReference type="GO" id="GO:0003729">
    <property type="term" value="F:mRNA binding"/>
    <property type="evidence" value="ECO:0007669"/>
    <property type="project" value="TreeGrafter"/>
</dbReference>
<evidence type="ECO:0000259" key="3">
    <source>
        <dbReference type="PROSITE" id="PS52002"/>
    </source>
</evidence>
<feature type="region of interest" description="Disordered" evidence="2">
    <location>
        <begin position="882"/>
        <end position="906"/>
    </location>
</feature>
<proteinExistence type="inferred from homology"/>
<evidence type="ECO:0000256" key="1">
    <source>
        <dbReference type="ARBA" id="ARBA00007503"/>
    </source>
</evidence>
<dbReference type="GO" id="GO:0034063">
    <property type="term" value="P:stress granule assembly"/>
    <property type="evidence" value="ECO:0007669"/>
    <property type="project" value="TreeGrafter"/>
</dbReference>
<gene>
    <name evidence="4" type="primary">ATXN2</name>
</gene>
<dbReference type="GO" id="GO:0010494">
    <property type="term" value="C:cytoplasmic stress granule"/>
    <property type="evidence" value="ECO:0007669"/>
    <property type="project" value="TreeGrafter"/>
</dbReference>
<reference evidence="4" key="3">
    <citation type="submission" date="2025-09" db="UniProtKB">
        <authorList>
            <consortium name="Ensembl"/>
        </authorList>
    </citation>
    <scope>IDENTIFICATION</scope>
</reference>
<dbReference type="Ensembl" id="ENSVURT00010035766.1">
    <property type="protein sequence ID" value="ENSVURP00010031402.1"/>
    <property type="gene ID" value="ENSVURG00010024018.1"/>
</dbReference>
<feature type="compositionally biased region" description="Basic residues" evidence="2">
    <location>
        <begin position="379"/>
        <end position="389"/>
    </location>
</feature>
<dbReference type="PROSITE" id="PS52002">
    <property type="entry name" value="SM"/>
    <property type="match status" value="1"/>
</dbReference>
<dbReference type="GeneTree" id="ENSGT00940000156812"/>
<dbReference type="InterPro" id="IPR025852">
    <property type="entry name" value="SM_dom_ATX"/>
</dbReference>
<sequence length="969" mass="105113">GKGLPQSTISFDGIYANMRMVHILTSVVGSKCEVQVKNGGVYEGVFKTYSPKCDLVLDAAHKKTTDSSPGPKREDIVERILFKCSDFVVVQFKDMDSNYARRDAFTDSAISAKVNGEHKEKDLEPWDGGETATTEEFEALETDVSNGWDPNDMFRYNEENYGVVSTYDSSLSSYTVPLERDNSEEFLKREARANQLAEEIESSAQYKARVALENDERSEEEKYTAVQRNASEREGHSINTRESKYIPPGQRTRDVMSWGSGRQNSPRMGQPASGPTPSRSGSHTSEFSLNSAADQRVVNGGVPWPSPCPSPSSRPPSRYQSGPNSLPPRAATPTRPPSRPPSRPSRPPSHPSAHGSPAPVSTMPKRMSSEGPPRMSPKAQRHPRGHRVSTGRGSISSGLEFVSHNAPGEVPAPPVARSNPSGGTWSSVVSGAKDSRLQDQRQNSPAANKENIKPSETSPSFVKAENKGISPIVSEHRKQIDDLKKFKNDFRLQPSSTPDNVDHLPNKNREGEKSRDMIKDQPEASPKDVLLENIGASCTGGPSKPGSPCISPSASGNSDQKRGPEVTSQGVQTASPGSKHEKEDQEDKKDAAEQVRKSTLNPNAKEFNPRSFAQPKPSTTPTSPRPQAQPSPSMVGHQQPTPVYTQPVCFAPNMMYPVPVSPGVQPLYPIPMTPMPVNQAKTYRAVPNMPQQRQDQHPQNTLMHPASAAGPPIVATPPAYSAQYVAYSPQQFPNQPLVQHVPHYQSQHPHVYSPVIQGNTRMMAPPAHAQPGLVSSSATQYGAHEQTHAMYACPKLPYSKETGPSFYFAISTGSLAQQYAHPNATLHPHTPHPQPSATPTGQQQNQHSGSHTAPSPVQHHQHQAAQALHLANAQQQPAIYHAGLAPTPPSMTPGSNAQSPQSSFPAAQQTVFTIHPSHVQPAYTNPPHMAHVPQYKPTTNSSCKAALEEAKGQIPSSLLLLLPTGSTEN</sequence>
<dbReference type="Pfam" id="PF06741">
    <property type="entry name" value="LsmAD"/>
    <property type="match status" value="1"/>
</dbReference>
<reference evidence="4" key="2">
    <citation type="submission" date="2025-08" db="UniProtKB">
        <authorList>
            <consortium name="Ensembl"/>
        </authorList>
    </citation>
    <scope>IDENTIFICATION</scope>
</reference>
<protein>
    <submittedName>
        <fullName evidence="4">Ataxin 2</fullName>
    </submittedName>
</protein>
<evidence type="ECO:0000256" key="2">
    <source>
        <dbReference type="SAM" id="MobiDB-lite"/>
    </source>
</evidence>
<dbReference type="InterPro" id="IPR009818">
    <property type="entry name" value="PAM2_motif"/>
</dbReference>
<feature type="region of interest" description="Disordered" evidence="2">
    <location>
        <begin position="823"/>
        <end position="868"/>
    </location>
</feature>
<feature type="compositionally biased region" description="Low complexity" evidence="2">
    <location>
        <begin position="315"/>
        <end position="333"/>
    </location>
</feature>
<dbReference type="InterPro" id="IPR009604">
    <property type="entry name" value="LsmAD_domain"/>
</dbReference>
<dbReference type="SMART" id="SM01272">
    <property type="entry name" value="LsmAD"/>
    <property type="match status" value="1"/>
</dbReference>
<reference evidence="5" key="1">
    <citation type="submission" date="2018-12" db="EMBL/GenBank/DDBJ databases">
        <authorList>
            <person name="Yazar S."/>
        </authorList>
    </citation>
    <scope>NUCLEOTIDE SEQUENCE [LARGE SCALE GENOMIC DNA]</scope>
</reference>
<feature type="region of interest" description="Disordered" evidence="2">
    <location>
        <begin position="211"/>
        <end position="640"/>
    </location>
</feature>
<dbReference type="PANTHER" id="PTHR12854">
    <property type="entry name" value="ATAXIN 2-RELATED"/>
    <property type="match status" value="1"/>
</dbReference>
<evidence type="ECO:0000313" key="4">
    <source>
        <dbReference type="Ensembl" id="ENSVURP00010031402.1"/>
    </source>
</evidence>
<feature type="compositionally biased region" description="Basic and acidic residues" evidence="2">
    <location>
        <begin position="578"/>
        <end position="596"/>
    </location>
</feature>
<feature type="compositionally biased region" description="Basic and acidic residues" evidence="2">
    <location>
        <begin position="211"/>
        <end position="223"/>
    </location>
</feature>
<dbReference type="AlphaFoldDB" id="A0A4X2MC29"/>
<comment type="similarity">
    <text evidence="1">Belongs to the ataxin-2 family.</text>
</comment>
<evidence type="ECO:0000313" key="5">
    <source>
        <dbReference type="Proteomes" id="UP000314987"/>
    </source>
</evidence>
<feature type="compositionally biased region" description="Basic and acidic residues" evidence="2">
    <location>
        <begin position="474"/>
        <end position="490"/>
    </location>
</feature>
<dbReference type="Proteomes" id="UP000314987">
    <property type="component" value="Unassembled WGS sequence"/>
</dbReference>
<feature type="compositionally biased region" description="Pro residues" evidence="2">
    <location>
        <begin position="334"/>
        <end position="350"/>
    </location>
</feature>
<feature type="compositionally biased region" description="Polar residues" evidence="2">
    <location>
        <begin position="837"/>
        <end position="855"/>
    </location>
</feature>
<dbReference type="InterPro" id="IPR047575">
    <property type="entry name" value="Sm"/>
</dbReference>
<feature type="compositionally biased region" description="Basic and acidic residues" evidence="2">
    <location>
        <begin position="500"/>
        <end position="530"/>
    </location>
</feature>
<feature type="compositionally biased region" description="Polar residues" evidence="2">
    <location>
        <begin position="260"/>
        <end position="293"/>
    </location>
</feature>